<dbReference type="InterPro" id="IPR013324">
    <property type="entry name" value="RNA_pol_sigma_r3/r4-like"/>
</dbReference>
<dbReference type="EMBL" id="CP012288">
    <property type="protein sequence ID" value="AMV67055.1"/>
    <property type="molecule type" value="Genomic_DNA"/>
</dbReference>
<dbReference type="OrthoDB" id="9797643at2"/>
<reference evidence="4 5" key="1">
    <citation type="journal article" date="2016" name="PLoS ONE">
        <title>The Identification of Novel Diagnostic Marker Genes for the Detection of Beer Spoiling Pediococcus damnosus Strains Using the BlAst Diagnostic Gene findEr.</title>
        <authorList>
            <person name="Behr J."/>
            <person name="Geissler A.J."/>
            <person name="Schmid J."/>
            <person name="Zehe A."/>
            <person name="Vogel R.F."/>
        </authorList>
    </citation>
    <scope>NUCLEOTIDE SEQUENCE [LARGE SCALE GENOMIC DNA]</scope>
    <source>
        <strain evidence="2 5">TMW 2.1533</strain>
        <strain evidence="3 4">TMW 2.1535</strain>
    </source>
</reference>
<keyword evidence="4" id="KW-1185">Reference proteome</keyword>
<evidence type="ECO:0000313" key="5">
    <source>
        <dbReference type="Proteomes" id="UP000076405"/>
    </source>
</evidence>
<accession>A0A143ASV5</accession>
<name>A0A143ASV5_9LACO</name>
<dbReference type="SUPFAM" id="SSF88659">
    <property type="entry name" value="Sigma3 and sigma4 domains of RNA polymerase sigma factors"/>
    <property type="match status" value="1"/>
</dbReference>
<feature type="domain" description="DUF2089" evidence="1">
    <location>
        <begin position="7"/>
        <end position="52"/>
    </location>
</feature>
<dbReference type="AlphaFoldDB" id="A0A143ASV5"/>
<dbReference type="RefSeq" id="WP_062904519.1">
    <property type="nucleotide sequence ID" value="NZ_BAAAXI010000111.1"/>
</dbReference>
<dbReference type="Pfam" id="PF09862">
    <property type="entry name" value="DUF2089"/>
    <property type="match status" value="1"/>
</dbReference>
<gene>
    <name evidence="2" type="ORF">ADU70_1574</name>
    <name evidence="3" type="ORF">ADU72_1122</name>
</gene>
<dbReference type="Proteomes" id="UP000076244">
    <property type="component" value="Chromosome"/>
</dbReference>
<dbReference type="InterPro" id="IPR018658">
    <property type="entry name" value="DUF2089"/>
</dbReference>
<dbReference type="Proteomes" id="UP000076405">
    <property type="component" value="Chromosome"/>
</dbReference>
<sequence>MDWFISLEPEDQEFVKQLVLASGSLKQLAKIYQVSYPTVRVRLDRVIQKIKLIEQNKGNSFESKVMQMVIDEKLSLESAKEIITNFKPCGDKSSM</sequence>
<evidence type="ECO:0000313" key="2">
    <source>
        <dbReference type="EMBL" id="AMV63054.1"/>
    </source>
</evidence>
<dbReference type="EMBL" id="CP012275">
    <property type="protein sequence ID" value="AMV63054.1"/>
    <property type="molecule type" value="Genomic_DNA"/>
</dbReference>
<dbReference type="KEGG" id="pdm:ADU72_1122"/>
<evidence type="ECO:0000313" key="4">
    <source>
        <dbReference type="Proteomes" id="UP000076244"/>
    </source>
</evidence>
<evidence type="ECO:0000259" key="1">
    <source>
        <dbReference type="Pfam" id="PF09862"/>
    </source>
</evidence>
<organism evidence="2 5">
    <name type="scientific">Pediococcus damnosus</name>
    <dbReference type="NCBI Taxonomy" id="51663"/>
    <lineage>
        <taxon>Bacteria</taxon>
        <taxon>Bacillati</taxon>
        <taxon>Bacillota</taxon>
        <taxon>Bacilli</taxon>
        <taxon>Lactobacillales</taxon>
        <taxon>Lactobacillaceae</taxon>
        <taxon>Pediococcus</taxon>
    </lineage>
</organism>
<evidence type="ECO:0000313" key="3">
    <source>
        <dbReference type="EMBL" id="AMV67055.1"/>
    </source>
</evidence>
<proteinExistence type="predicted"/>
<protein>
    <recommendedName>
        <fullName evidence="1">DUF2089 domain-containing protein</fullName>
    </recommendedName>
</protein>